<dbReference type="InterPro" id="IPR050505">
    <property type="entry name" value="WDR55/POC1"/>
</dbReference>
<evidence type="ECO:0000256" key="4">
    <source>
        <dbReference type="PROSITE-ProRule" id="PRU00221"/>
    </source>
</evidence>
<evidence type="ECO:0000256" key="1">
    <source>
        <dbReference type="ARBA" id="ARBA00022574"/>
    </source>
</evidence>
<dbReference type="PROSITE" id="PS50082">
    <property type="entry name" value="WD_REPEATS_2"/>
    <property type="match status" value="2"/>
</dbReference>
<dbReference type="SMART" id="SM00320">
    <property type="entry name" value="WD40"/>
    <property type="match status" value="3"/>
</dbReference>
<dbReference type="PROSITE" id="PS50294">
    <property type="entry name" value="WD_REPEATS_REGION"/>
    <property type="match status" value="2"/>
</dbReference>
<dbReference type="OrthoDB" id="10064100at2759"/>
<dbReference type="STRING" id="418985.A0A1V9Y0X1"/>
<keyword evidence="7" id="KW-1185">Reference proteome</keyword>
<gene>
    <name evidence="6" type="ORF">BIW11_05804</name>
</gene>
<dbReference type="EMBL" id="MNPL01001226">
    <property type="protein sequence ID" value="OQR79343.1"/>
    <property type="molecule type" value="Genomic_DNA"/>
</dbReference>
<organism evidence="6 7">
    <name type="scientific">Tropilaelaps mercedesae</name>
    <dbReference type="NCBI Taxonomy" id="418985"/>
    <lineage>
        <taxon>Eukaryota</taxon>
        <taxon>Metazoa</taxon>
        <taxon>Ecdysozoa</taxon>
        <taxon>Arthropoda</taxon>
        <taxon>Chelicerata</taxon>
        <taxon>Arachnida</taxon>
        <taxon>Acari</taxon>
        <taxon>Parasitiformes</taxon>
        <taxon>Mesostigmata</taxon>
        <taxon>Gamasina</taxon>
        <taxon>Dermanyssoidea</taxon>
        <taxon>Laelapidae</taxon>
        <taxon>Tropilaelaps</taxon>
    </lineage>
</organism>
<keyword evidence="2" id="KW-0677">Repeat</keyword>
<evidence type="ECO:0000256" key="3">
    <source>
        <dbReference type="ARBA" id="ARBA00037984"/>
    </source>
</evidence>
<dbReference type="Proteomes" id="UP000192247">
    <property type="component" value="Unassembled WGS sequence"/>
</dbReference>
<dbReference type="PANTHER" id="PTHR44019">
    <property type="entry name" value="WD REPEAT-CONTAINING PROTEIN 55"/>
    <property type="match status" value="1"/>
</dbReference>
<evidence type="ECO:0000313" key="6">
    <source>
        <dbReference type="EMBL" id="OQR79343.1"/>
    </source>
</evidence>
<dbReference type="InterPro" id="IPR001680">
    <property type="entry name" value="WD40_rpt"/>
</dbReference>
<dbReference type="InterPro" id="IPR036322">
    <property type="entry name" value="WD40_repeat_dom_sf"/>
</dbReference>
<dbReference type="InterPro" id="IPR019775">
    <property type="entry name" value="WD40_repeat_CS"/>
</dbReference>
<keyword evidence="1 4" id="KW-0853">WD repeat</keyword>
<dbReference type="PRINTS" id="PR00320">
    <property type="entry name" value="GPROTEINBRPT"/>
</dbReference>
<dbReference type="Gene3D" id="2.130.10.10">
    <property type="entry name" value="YVTN repeat-like/Quinoprotein amine dehydrogenase"/>
    <property type="match status" value="1"/>
</dbReference>
<feature type="repeat" description="WD" evidence="4">
    <location>
        <begin position="159"/>
        <end position="191"/>
    </location>
</feature>
<evidence type="ECO:0000256" key="5">
    <source>
        <dbReference type="SAM" id="MobiDB-lite"/>
    </source>
</evidence>
<feature type="repeat" description="WD" evidence="4">
    <location>
        <begin position="227"/>
        <end position="268"/>
    </location>
</feature>
<dbReference type="SUPFAM" id="SSF50978">
    <property type="entry name" value="WD40 repeat-like"/>
    <property type="match status" value="1"/>
</dbReference>
<proteinExistence type="inferred from homology"/>
<dbReference type="InterPro" id="IPR020472">
    <property type="entry name" value="WD40_PAC1"/>
</dbReference>
<evidence type="ECO:0000313" key="7">
    <source>
        <dbReference type="Proteomes" id="UP000192247"/>
    </source>
</evidence>
<dbReference type="PROSITE" id="PS00678">
    <property type="entry name" value="WD_REPEATS_1"/>
    <property type="match status" value="1"/>
</dbReference>
<dbReference type="InParanoid" id="A0A1V9Y0X1"/>
<dbReference type="PANTHER" id="PTHR44019:SF8">
    <property type="entry name" value="POC1 CENTRIOLAR PROTEIN HOMOLOG"/>
    <property type="match status" value="1"/>
</dbReference>
<dbReference type="Pfam" id="PF00400">
    <property type="entry name" value="WD40"/>
    <property type="match status" value="3"/>
</dbReference>
<name>A0A1V9Y0X1_9ACAR</name>
<comment type="similarity">
    <text evidence="3">Belongs to the WD repeat POC1 family.</text>
</comment>
<dbReference type="InterPro" id="IPR015943">
    <property type="entry name" value="WD40/YVTN_repeat-like_dom_sf"/>
</dbReference>
<accession>A0A1V9Y0X1</accession>
<comment type="caution">
    <text evidence="6">The sequence shown here is derived from an EMBL/GenBank/DDBJ whole genome shotgun (WGS) entry which is preliminary data.</text>
</comment>
<reference evidence="6 7" key="1">
    <citation type="journal article" date="2017" name="Gigascience">
        <title>Draft genome of the honey bee ectoparasitic mite, Tropilaelaps mercedesae, is shaped by the parasitic life history.</title>
        <authorList>
            <person name="Dong X."/>
            <person name="Armstrong S.D."/>
            <person name="Xia D."/>
            <person name="Makepeace B.L."/>
            <person name="Darby A.C."/>
            <person name="Kadowaki T."/>
        </authorList>
    </citation>
    <scope>NUCLEOTIDE SEQUENCE [LARGE SCALE GENOMIC DNA]</scope>
    <source>
        <strain evidence="6">Wuxi-XJTLU</strain>
    </source>
</reference>
<feature type="region of interest" description="Disordered" evidence="5">
    <location>
        <begin position="26"/>
        <end position="45"/>
    </location>
</feature>
<dbReference type="AlphaFoldDB" id="A0A1V9Y0X1"/>
<sequence>MGNGVSCNRQSSTLVVTAATVDGDEWKQSNNITDGPDQRSDCGSGYLGDNGRSTKLAKDLNILLHNVHYVNNNHQTKKPLTPLDRSTKPALVTAYREMQLKWKNVQTIENHLADVTGCDFGGGPGKRMILATCSSDKTVRLFESDVDGIDFVEKEFSPLLGHTYALTAVQFAPNSHLLCSASVDGTCNLWNAEVDNVLWFVRKRRCVFTSTRRRQGLSNGNQLVTLRHPSSNSLRTCAFSPSGALLATGGDDETLVIWDVATRSSILTMAGHEATVRNSVNLTPPE</sequence>
<protein>
    <submittedName>
        <fullName evidence="6">WD repeat</fullName>
    </submittedName>
</protein>
<evidence type="ECO:0000256" key="2">
    <source>
        <dbReference type="ARBA" id="ARBA00022737"/>
    </source>
</evidence>